<dbReference type="Proteomes" id="UP000651668">
    <property type="component" value="Unassembled WGS sequence"/>
</dbReference>
<evidence type="ECO:0000313" key="1">
    <source>
        <dbReference type="EMBL" id="GGC67702.1"/>
    </source>
</evidence>
<evidence type="ECO:0000313" key="2">
    <source>
        <dbReference type="Proteomes" id="UP000651668"/>
    </source>
</evidence>
<comment type="caution">
    <text evidence="1">The sequence shown here is derived from an EMBL/GenBank/DDBJ whole genome shotgun (WGS) entry which is preliminary data.</text>
</comment>
<reference evidence="1" key="1">
    <citation type="journal article" date="2014" name="Int. J. Syst. Evol. Microbiol.">
        <title>Complete genome sequence of Corynebacterium casei LMG S-19264T (=DSM 44701T), isolated from a smear-ripened cheese.</title>
        <authorList>
            <consortium name="US DOE Joint Genome Institute (JGI-PGF)"/>
            <person name="Walter F."/>
            <person name="Albersmeier A."/>
            <person name="Kalinowski J."/>
            <person name="Ruckert C."/>
        </authorList>
    </citation>
    <scope>NUCLEOTIDE SEQUENCE</scope>
    <source>
        <strain evidence="1">CGMCC 1.15343</strain>
    </source>
</reference>
<proteinExistence type="predicted"/>
<name>A0A916UCX4_9SPHI</name>
<protein>
    <submittedName>
        <fullName evidence="1">Uncharacterized protein</fullName>
    </submittedName>
</protein>
<sequence>MKKFALISYHDQAADLQLCASIHEVNNAITSLREAGFLPVCVIDTIDLIHMWLITDQSYYATSVVKLIEEQIFNEEIR</sequence>
<keyword evidence="2" id="KW-1185">Reference proteome</keyword>
<organism evidence="1 2">
    <name type="scientific">Pedobacter quisquiliarum</name>
    <dbReference type="NCBI Taxonomy" id="1834438"/>
    <lineage>
        <taxon>Bacteria</taxon>
        <taxon>Pseudomonadati</taxon>
        <taxon>Bacteroidota</taxon>
        <taxon>Sphingobacteriia</taxon>
        <taxon>Sphingobacteriales</taxon>
        <taxon>Sphingobacteriaceae</taxon>
        <taxon>Pedobacter</taxon>
    </lineage>
</organism>
<reference evidence="1" key="2">
    <citation type="submission" date="2020-09" db="EMBL/GenBank/DDBJ databases">
        <authorList>
            <person name="Sun Q."/>
            <person name="Zhou Y."/>
        </authorList>
    </citation>
    <scope>NUCLEOTIDE SEQUENCE</scope>
    <source>
        <strain evidence="1">CGMCC 1.15343</strain>
    </source>
</reference>
<accession>A0A916UCX4</accession>
<gene>
    <name evidence="1" type="ORF">GCM10011387_21410</name>
</gene>
<dbReference type="AlphaFoldDB" id="A0A916UCX4"/>
<dbReference type="EMBL" id="BMIL01000006">
    <property type="protein sequence ID" value="GGC67702.1"/>
    <property type="molecule type" value="Genomic_DNA"/>
</dbReference>